<dbReference type="InterPro" id="IPR013238">
    <property type="entry name" value="RNA_pol_III_Rbc25"/>
</dbReference>
<feature type="domain" description="RNA polymerase III subunit Rpc25" evidence="4">
    <location>
        <begin position="83"/>
        <end position="217"/>
    </location>
</feature>
<reference evidence="5" key="1">
    <citation type="submission" date="2021-06" db="EMBL/GenBank/DDBJ databases">
        <authorList>
            <person name="Hodson N. C."/>
            <person name="Mongue J. A."/>
            <person name="Jaron S. K."/>
        </authorList>
    </citation>
    <scope>NUCLEOTIDE SEQUENCE</scope>
</reference>
<dbReference type="AlphaFoldDB" id="A0A8J2MCH1"/>
<dbReference type="PANTHER" id="PTHR12709">
    <property type="entry name" value="DNA-DIRECTED RNA POLYMERASE II, III"/>
    <property type="match status" value="1"/>
</dbReference>
<dbReference type="InterPro" id="IPR005576">
    <property type="entry name" value="Rpb7-like_N"/>
</dbReference>
<evidence type="ECO:0000313" key="6">
    <source>
        <dbReference type="Proteomes" id="UP000708208"/>
    </source>
</evidence>
<evidence type="ECO:0000313" key="5">
    <source>
        <dbReference type="EMBL" id="CAG7836060.1"/>
    </source>
</evidence>
<dbReference type="EMBL" id="CAJVCH010570863">
    <property type="protein sequence ID" value="CAG7836060.1"/>
    <property type="molecule type" value="Genomic_DNA"/>
</dbReference>
<dbReference type="Proteomes" id="UP000708208">
    <property type="component" value="Unassembled WGS sequence"/>
</dbReference>
<dbReference type="CDD" id="cd04330">
    <property type="entry name" value="RNAP_III_Rpc25_N"/>
    <property type="match status" value="1"/>
</dbReference>
<comment type="caution">
    <text evidence="5">The sequence shown here is derived from an EMBL/GenBank/DDBJ whole genome shotgun (WGS) entry which is preliminary data.</text>
</comment>
<accession>A0A8J2MCH1</accession>
<dbReference type="GO" id="GO:0006384">
    <property type="term" value="P:transcription initiation at RNA polymerase III promoter"/>
    <property type="evidence" value="ECO:0007669"/>
    <property type="project" value="TreeGrafter"/>
</dbReference>
<dbReference type="PANTHER" id="PTHR12709:SF1">
    <property type="entry name" value="DNA-DIRECTED RNA POLYMERASE III SUBUNIT RPC8"/>
    <property type="match status" value="1"/>
</dbReference>
<sequence length="218" mass="24421">MFVLYEFSRTVRIDPKNLTQNRKDAITDELNRLFANRVIIDVGLCMALWDIKSIGLGSYFPGDGGVHSPVDFRFIVFRPFQDEILVGKIKNCTREGVHVTLGFFDDILIPPEGLQFPSKFDEREQTWVWEYQQEGEEVSHDLYMDKGQQLKCRIIGEQFDDMNTTLATVPPTSGVGTASQPGPSTAQAGGDTNTGPKVPFMLTASINEPGLGLLSWWD</sequence>
<comment type="similarity">
    <text evidence="1">Belongs to the eukaryotic RPB7/RPC8 RNA polymerase subunit family.</text>
</comment>
<dbReference type="Pfam" id="PF08292">
    <property type="entry name" value="RNA_pol_Rbc25"/>
    <property type="match status" value="1"/>
</dbReference>
<protein>
    <recommendedName>
        <fullName evidence="7">DNA-directed RNA polymerase III subunit RPC8</fullName>
    </recommendedName>
</protein>
<dbReference type="InterPro" id="IPR045113">
    <property type="entry name" value="Rpb7-like"/>
</dbReference>
<feature type="region of interest" description="Disordered" evidence="2">
    <location>
        <begin position="166"/>
        <end position="199"/>
    </location>
</feature>
<proteinExistence type="inferred from homology"/>
<evidence type="ECO:0000256" key="2">
    <source>
        <dbReference type="SAM" id="MobiDB-lite"/>
    </source>
</evidence>
<dbReference type="Pfam" id="PF03876">
    <property type="entry name" value="SHS2_Rpb7-N"/>
    <property type="match status" value="1"/>
</dbReference>
<organism evidence="5 6">
    <name type="scientific">Allacma fusca</name>
    <dbReference type="NCBI Taxonomy" id="39272"/>
    <lineage>
        <taxon>Eukaryota</taxon>
        <taxon>Metazoa</taxon>
        <taxon>Ecdysozoa</taxon>
        <taxon>Arthropoda</taxon>
        <taxon>Hexapoda</taxon>
        <taxon>Collembola</taxon>
        <taxon>Symphypleona</taxon>
        <taxon>Sminthuridae</taxon>
        <taxon>Allacma</taxon>
    </lineage>
</organism>
<gene>
    <name evidence="5" type="ORF">AFUS01_LOCUS45348</name>
</gene>
<evidence type="ECO:0008006" key="7">
    <source>
        <dbReference type="Google" id="ProtNLM"/>
    </source>
</evidence>
<feature type="compositionally biased region" description="Polar residues" evidence="2">
    <location>
        <begin position="166"/>
        <end position="195"/>
    </location>
</feature>
<evidence type="ECO:0000256" key="1">
    <source>
        <dbReference type="ARBA" id="ARBA00009307"/>
    </source>
</evidence>
<evidence type="ECO:0000259" key="3">
    <source>
        <dbReference type="Pfam" id="PF03876"/>
    </source>
</evidence>
<dbReference type="OrthoDB" id="10256606at2759"/>
<name>A0A8J2MCH1_9HEXA</name>
<evidence type="ECO:0000259" key="4">
    <source>
        <dbReference type="Pfam" id="PF08292"/>
    </source>
</evidence>
<dbReference type="GO" id="GO:0005666">
    <property type="term" value="C:RNA polymerase III complex"/>
    <property type="evidence" value="ECO:0007669"/>
    <property type="project" value="TreeGrafter"/>
</dbReference>
<keyword evidence="6" id="KW-1185">Reference proteome</keyword>
<feature type="domain" description="RNA polymerase Rpb7-like N-terminal" evidence="3">
    <location>
        <begin position="8"/>
        <end position="64"/>
    </location>
</feature>